<dbReference type="PANTHER" id="PTHR43581:SF4">
    <property type="entry name" value="ATP_GTP PHOSPHATASE"/>
    <property type="match status" value="1"/>
</dbReference>
<feature type="domain" description="OLD protein-like TOPRIM" evidence="2">
    <location>
        <begin position="347"/>
        <end position="415"/>
    </location>
</feature>
<dbReference type="AlphaFoldDB" id="A0A3S4QSF7"/>
<dbReference type="EMBL" id="LR134327">
    <property type="protein sequence ID" value="VEF43449.1"/>
    <property type="molecule type" value="Genomic_DNA"/>
</dbReference>
<reference evidence="3 4" key="1">
    <citation type="submission" date="2018-12" db="EMBL/GenBank/DDBJ databases">
        <authorList>
            <consortium name="Pathogen Informatics"/>
        </authorList>
    </citation>
    <scope>NUCLEOTIDE SEQUENCE [LARGE SCALE GENOMIC DNA]</scope>
    <source>
        <strain evidence="3 4">NCTC5906</strain>
    </source>
</reference>
<organism evidence="3 4">
    <name type="scientific">Aggregatibacter aphrophilus ATCC 33389</name>
    <dbReference type="NCBI Taxonomy" id="985008"/>
    <lineage>
        <taxon>Bacteria</taxon>
        <taxon>Pseudomonadati</taxon>
        <taxon>Pseudomonadota</taxon>
        <taxon>Gammaproteobacteria</taxon>
        <taxon>Pasteurellales</taxon>
        <taxon>Pasteurellaceae</taxon>
        <taxon>Aggregatibacter</taxon>
    </lineage>
</organism>
<dbReference type="OrthoDB" id="3322489at2"/>
<dbReference type="Pfam" id="PF20469">
    <property type="entry name" value="OLD-like_TOPRIM"/>
    <property type="match status" value="1"/>
</dbReference>
<dbReference type="GO" id="GO:0005524">
    <property type="term" value="F:ATP binding"/>
    <property type="evidence" value="ECO:0007669"/>
    <property type="project" value="InterPro"/>
</dbReference>
<evidence type="ECO:0000313" key="3">
    <source>
        <dbReference type="EMBL" id="VEF43449.1"/>
    </source>
</evidence>
<evidence type="ECO:0000259" key="2">
    <source>
        <dbReference type="Pfam" id="PF20469"/>
    </source>
</evidence>
<dbReference type="RefSeq" id="WP_032994790.1">
    <property type="nucleotide sequence ID" value="NZ_AEWB02000006.1"/>
</dbReference>
<dbReference type="Proteomes" id="UP000272690">
    <property type="component" value="Chromosome"/>
</dbReference>
<dbReference type="InterPro" id="IPR003959">
    <property type="entry name" value="ATPase_AAA_core"/>
</dbReference>
<dbReference type="Pfam" id="PF13304">
    <property type="entry name" value="AAA_21"/>
    <property type="match status" value="1"/>
</dbReference>
<dbReference type="InterPro" id="IPR051396">
    <property type="entry name" value="Bact_Antivir_Def_Nuclease"/>
</dbReference>
<evidence type="ECO:0000259" key="1">
    <source>
        <dbReference type="Pfam" id="PF13304"/>
    </source>
</evidence>
<proteinExistence type="predicted"/>
<accession>A0A3S4QSF7</accession>
<dbReference type="InterPro" id="IPR027417">
    <property type="entry name" value="P-loop_NTPase"/>
</dbReference>
<evidence type="ECO:0000313" key="4">
    <source>
        <dbReference type="Proteomes" id="UP000272690"/>
    </source>
</evidence>
<feature type="domain" description="ATPase AAA-type core" evidence="1">
    <location>
        <begin position="26"/>
        <end position="297"/>
    </location>
</feature>
<dbReference type="Gene3D" id="3.40.50.300">
    <property type="entry name" value="P-loop containing nucleotide triphosphate hydrolases"/>
    <property type="match status" value="1"/>
</dbReference>
<dbReference type="InterPro" id="IPR034139">
    <property type="entry name" value="TOPRIM_OLD"/>
</dbReference>
<dbReference type="GeneID" id="49635886"/>
<dbReference type="GO" id="GO:0016887">
    <property type="term" value="F:ATP hydrolysis activity"/>
    <property type="evidence" value="ECO:0007669"/>
    <property type="project" value="InterPro"/>
</dbReference>
<name>A0A3S4QSF7_AGGAP</name>
<dbReference type="PANTHER" id="PTHR43581">
    <property type="entry name" value="ATP/GTP PHOSPHATASE"/>
    <property type="match status" value="1"/>
</dbReference>
<protein>
    <submittedName>
        <fullName evidence="3">Predicted ATPase</fullName>
    </submittedName>
</protein>
<sequence>MLNKIRFKSGINPSSTVGLELNLSPVTVFIGPNNSGKSQALIEIERWVTEGIKEFSKILEFIEFKCFGEQEVICELLNRIKLPDSIENRKHSEEYEYIGKYQNNRQIYIPSLIKHASNPNEITDGYSDLFYMLSCYTLRLDGYNRLSLINPQQCGDLLEKPINNFSKLFIDEELMNKVRTVVFDSFKKYLVLDPTHSGYLRLRLSSVEPANNIEKSLTSEAREFHKNATIIEDASDGVKAFIGIIISLIADESKLILIDEPEAFLHPTLSYKLGKEITSFVNDKQRLFISTHSANFLMGCVQNNIGLNIVRLTYDVQGSTARVLTQDKLKPLMQNPLLRSIGVFNALFYNAVVVTEADADRAFYQEINERLLKDKDPRGIEGCLFLNAQNKQTVWDIVKPLRELGIPTVGIVDIDVIKEGGDVWNKVLNGIYLPELSHDSYRTNRSKLKQAFDKILGKDMKRDGGVNLLNGSEKDFCLDFFKNLSEYGCLVVPVGEIEKWLESLDIDRGKSSWLRSIFEKMGDNPDLDEYVRPANGDVWDFIGEASKWINAPNKKGIPE</sequence>
<dbReference type="SUPFAM" id="SSF52540">
    <property type="entry name" value="P-loop containing nucleoside triphosphate hydrolases"/>
    <property type="match status" value="1"/>
</dbReference>
<gene>
    <name evidence="3" type="ORF">NCTC5906_01477</name>
</gene>